<sequence>MASFGLRVPPAHTIVKVTNLLRVLERKT</sequence>
<comment type="caution">
    <text evidence="1">The sequence shown here is derived from an EMBL/GenBank/DDBJ whole genome shotgun (WGS) entry which is preliminary data.</text>
</comment>
<dbReference type="Proteomes" id="UP001151532">
    <property type="component" value="Chromosome 14"/>
</dbReference>
<protein>
    <submittedName>
        <fullName evidence="1">Uncharacterized protein</fullName>
    </submittedName>
</protein>
<name>A0A9Q0NZS3_SALPP</name>
<feature type="non-terminal residue" evidence="1">
    <location>
        <position position="28"/>
    </location>
</feature>
<proteinExistence type="predicted"/>
<gene>
    <name evidence="1" type="ORF">OIU79_018816</name>
</gene>
<evidence type="ECO:0000313" key="1">
    <source>
        <dbReference type="EMBL" id="KAJ6678924.1"/>
    </source>
</evidence>
<keyword evidence="2" id="KW-1185">Reference proteome</keyword>
<accession>A0A9Q0NZS3</accession>
<organism evidence="1 2">
    <name type="scientific">Salix purpurea</name>
    <name type="common">Purple osier willow</name>
    <dbReference type="NCBI Taxonomy" id="77065"/>
    <lineage>
        <taxon>Eukaryota</taxon>
        <taxon>Viridiplantae</taxon>
        <taxon>Streptophyta</taxon>
        <taxon>Embryophyta</taxon>
        <taxon>Tracheophyta</taxon>
        <taxon>Spermatophyta</taxon>
        <taxon>Magnoliopsida</taxon>
        <taxon>eudicotyledons</taxon>
        <taxon>Gunneridae</taxon>
        <taxon>Pentapetalae</taxon>
        <taxon>rosids</taxon>
        <taxon>fabids</taxon>
        <taxon>Malpighiales</taxon>
        <taxon>Salicaceae</taxon>
        <taxon>Saliceae</taxon>
        <taxon>Salix</taxon>
    </lineage>
</organism>
<reference evidence="1" key="2">
    <citation type="journal article" date="2023" name="Int. J. Mol. Sci.">
        <title>De Novo Assembly and Annotation of 11 Diverse Shrub Willow (Salix) Genomes Reveals Novel Gene Organization in Sex-Linked Regions.</title>
        <authorList>
            <person name="Hyden B."/>
            <person name="Feng K."/>
            <person name="Yates T.B."/>
            <person name="Jawdy S."/>
            <person name="Cereghino C."/>
            <person name="Smart L.B."/>
            <person name="Muchero W."/>
        </authorList>
    </citation>
    <scope>NUCLEOTIDE SEQUENCE</scope>
    <source>
        <tissue evidence="1">Shoot tip</tissue>
    </source>
</reference>
<dbReference type="AlphaFoldDB" id="A0A9Q0NZS3"/>
<dbReference type="EMBL" id="JAPFFK010000020">
    <property type="protein sequence ID" value="KAJ6678924.1"/>
    <property type="molecule type" value="Genomic_DNA"/>
</dbReference>
<evidence type="ECO:0000313" key="2">
    <source>
        <dbReference type="Proteomes" id="UP001151532"/>
    </source>
</evidence>
<reference evidence="1" key="1">
    <citation type="submission" date="2022-11" db="EMBL/GenBank/DDBJ databases">
        <authorList>
            <person name="Hyden B.L."/>
            <person name="Feng K."/>
            <person name="Yates T."/>
            <person name="Jawdy S."/>
            <person name="Smart L.B."/>
            <person name="Muchero W."/>
        </authorList>
    </citation>
    <scope>NUCLEOTIDE SEQUENCE</scope>
    <source>
        <tissue evidence="1">Shoot tip</tissue>
    </source>
</reference>